<evidence type="ECO:0000313" key="5">
    <source>
        <dbReference type="EMBL" id="RVX67080.1"/>
    </source>
</evidence>
<keyword evidence="1 2" id="KW-0539">Nucleus</keyword>
<dbReference type="OrthoDB" id="2270193at2759"/>
<evidence type="ECO:0000313" key="6">
    <source>
        <dbReference type="Proteomes" id="UP000288859"/>
    </source>
</evidence>
<dbReference type="PANTHER" id="PTHR14140">
    <property type="entry name" value="E3 UBIQUITIN-PROTEIN LIGASE UHRF-RELATED"/>
    <property type="match status" value="1"/>
</dbReference>
<dbReference type="PANTHER" id="PTHR14140:SF27">
    <property type="entry name" value="OS04G0289800 PROTEIN"/>
    <property type="match status" value="1"/>
</dbReference>
<feature type="compositionally biased region" description="Basic and acidic residues" evidence="3">
    <location>
        <begin position="497"/>
        <end position="508"/>
    </location>
</feature>
<gene>
    <name evidence="5" type="ORF">B0A52_08323</name>
</gene>
<name>A0A438MTQ8_EXOME</name>
<dbReference type="Pfam" id="PF02182">
    <property type="entry name" value="SAD_SRA"/>
    <property type="match status" value="1"/>
</dbReference>
<dbReference type="AlphaFoldDB" id="A0A438MTQ8"/>
<dbReference type="InterPro" id="IPR045134">
    <property type="entry name" value="UHRF1/2-like"/>
</dbReference>
<dbReference type="InterPro" id="IPR036987">
    <property type="entry name" value="SRA-YDG_sf"/>
</dbReference>
<feature type="region of interest" description="Disordered" evidence="3">
    <location>
        <begin position="377"/>
        <end position="397"/>
    </location>
</feature>
<accession>A0A438MTQ8</accession>
<reference evidence="5 6" key="1">
    <citation type="submission" date="2017-03" db="EMBL/GenBank/DDBJ databases">
        <title>Genomes of endolithic fungi from Antarctica.</title>
        <authorList>
            <person name="Coleine C."/>
            <person name="Masonjones S."/>
            <person name="Stajich J.E."/>
        </authorList>
    </citation>
    <scope>NUCLEOTIDE SEQUENCE [LARGE SCALE GENOMIC DNA]</scope>
    <source>
        <strain evidence="5 6">CCFEE 6314</strain>
    </source>
</reference>
<feature type="region of interest" description="Disordered" evidence="3">
    <location>
        <begin position="458"/>
        <end position="514"/>
    </location>
</feature>
<dbReference type="VEuPathDB" id="FungiDB:PV10_00687"/>
<comment type="subcellular location">
    <subcellularLocation>
        <location evidence="2">Nucleus</location>
    </subcellularLocation>
</comment>
<proteinExistence type="predicted"/>
<evidence type="ECO:0000256" key="2">
    <source>
        <dbReference type="PROSITE-ProRule" id="PRU00358"/>
    </source>
</evidence>
<dbReference type="GO" id="GO:0044027">
    <property type="term" value="P:negative regulation of gene expression via chromosomal CpG island methylation"/>
    <property type="evidence" value="ECO:0007669"/>
    <property type="project" value="TreeGrafter"/>
</dbReference>
<sequence>MPYLSTDNVLPHNQPGLDQVQGGQGGNSSRQREQSMQDRTRSAAPSPDASTPSNAIEARPSGVVPGTTGDETNLQSRLTSLALEPRQGRTLVNLGSFRRPSCICPIDKDCPAKNDNQDDCRSLVREHRKWMGVHSTRVKHWLPTTSDLEEVVGESEALDFIKILEKVTVQLAPGQSPRALRNALVNLHRSMDRMREKEMTQAVLDNTHIIDEIGHFLIDENLGERRTGFVPMATIEDLTRLHRKWLSGDLGVSANRGLLHDGNGGFSTDPEWPHNRSDDYFGHGRLVPADTWRTRAEMHRDGAHGPRVAGIAGTASSGARSIVMGCYGPEHNTYADRDAGTTIYYMGTALPRQEGSVEEEPTNVKDPVTYPESQVIASSTGAGPTSSTQAMIRSSTTGRPVRVFRGSQLPEINPFRPPEGYRYDGLYRVVGFRLLKKERQIYEFTLKRLEDTTGVYAQGPLRHAMPPPKVSGVRDKKRKLQDPSPPTPVSRASNPWRSERRDNNHERNLITMAE</sequence>
<feature type="compositionally biased region" description="Low complexity" evidence="3">
    <location>
        <begin position="42"/>
        <end position="55"/>
    </location>
</feature>
<dbReference type="GO" id="GO:0016567">
    <property type="term" value="P:protein ubiquitination"/>
    <property type="evidence" value="ECO:0007669"/>
    <property type="project" value="TreeGrafter"/>
</dbReference>
<comment type="caution">
    <text evidence="5">The sequence shown here is derived from an EMBL/GenBank/DDBJ whole genome shotgun (WGS) entry which is preliminary data.</text>
</comment>
<dbReference type="Gene3D" id="2.30.280.10">
    <property type="entry name" value="SRA-YDG"/>
    <property type="match status" value="1"/>
</dbReference>
<feature type="compositionally biased region" description="Low complexity" evidence="3">
    <location>
        <begin position="377"/>
        <end position="388"/>
    </location>
</feature>
<dbReference type="InterPro" id="IPR003105">
    <property type="entry name" value="SRA_YDG"/>
</dbReference>
<dbReference type="Proteomes" id="UP000288859">
    <property type="component" value="Unassembled WGS sequence"/>
</dbReference>
<protein>
    <recommendedName>
        <fullName evidence="4">YDG domain-containing protein</fullName>
    </recommendedName>
</protein>
<dbReference type="GO" id="GO:0061630">
    <property type="term" value="F:ubiquitin protein ligase activity"/>
    <property type="evidence" value="ECO:0007669"/>
    <property type="project" value="TreeGrafter"/>
</dbReference>
<feature type="compositionally biased region" description="Basic and acidic residues" evidence="3">
    <location>
        <begin position="30"/>
        <end position="41"/>
    </location>
</feature>
<dbReference type="SUPFAM" id="SSF88697">
    <property type="entry name" value="PUA domain-like"/>
    <property type="match status" value="1"/>
</dbReference>
<evidence type="ECO:0000259" key="4">
    <source>
        <dbReference type="PROSITE" id="PS51015"/>
    </source>
</evidence>
<organism evidence="5 6">
    <name type="scientific">Exophiala mesophila</name>
    <name type="common">Black yeast-like fungus</name>
    <dbReference type="NCBI Taxonomy" id="212818"/>
    <lineage>
        <taxon>Eukaryota</taxon>
        <taxon>Fungi</taxon>
        <taxon>Dikarya</taxon>
        <taxon>Ascomycota</taxon>
        <taxon>Pezizomycotina</taxon>
        <taxon>Eurotiomycetes</taxon>
        <taxon>Chaetothyriomycetidae</taxon>
        <taxon>Chaetothyriales</taxon>
        <taxon>Herpotrichiellaceae</taxon>
        <taxon>Exophiala</taxon>
    </lineage>
</organism>
<feature type="domain" description="YDG" evidence="4">
    <location>
        <begin position="281"/>
        <end position="450"/>
    </location>
</feature>
<feature type="region of interest" description="Disordered" evidence="3">
    <location>
        <begin position="1"/>
        <end position="70"/>
    </location>
</feature>
<dbReference type="EMBL" id="NAJM01000052">
    <property type="protein sequence ID" value="RVX67080.1"/>
    <property type="molecule type" value="Genomic_DNA"/>
</dbReference>
<evidence type="ECO:0000256" key="3">
    <source>
        <dbReference type="SAM" id="MobiDB-lite"/>
    </source>
</evidence>
<dbReference type="SMART" id="SM00466">
    <property type="entry name" value="SRA"/>
    <property type="match status" value="1"/>
</dbReference>
<dbReference type="PROSITE" id="PS51015">
    <property type="entry name" value="YDG"/>
    <property type="match status" value="1"/>
</dbReference>
<dbReference type="InterPro" id="IPR015947">
    <property type="entry name" value="PUA-like_sf"/>
</dbReference>
<evidence type="ECO:0000256" key="1">
    <source>
        <dbReference type="ARBA" id="ARBA00023242"/>
    </source>
</evidence>
<dbReference type="GO" id="GO:0005634">
    <property type="term" value="C:nucleus"/>
    <property type="evidence" value="ECO:0007669"/>
    <property type="project" value="UniProtKB-SubCell"/>
</dbReference>